<dbReference type="GO" id="GO:0015940">
    <property type="term" value="P:pantothenate biosynthetic process"/>
    <property type="evidence" value="ECO:0007669"/>
    <property type="project" value="InterPro"/>
</dbReference>
<keyword evidence="2 4" id="KW-0521">NADP</keyword>
<dbReference type="Gene3D" id="1.10.1040.10">
    <property type="entry name" value="N-(1-d-carboxylethyl)-l-norvaline Dehydrogenase, domain 2"/>
    <property type="match status" value="1"/>
</dbReference>
<dbReference type="InterPro" id="IPR036291">
    <property type="entry name" value="NAD(P)-bd_dom_sf"/>
</dbReference>
<dbReference type="PANTHER" id="PTHR21708:SF30">
    <property type="entry name" value="2-DEHYDROPANTOATE 2-REDUCTASE-RELATED"/>
    <property type="match status" value="1"/>
</dbReference>
<dbReference type="InterPro" id="IPR013752">
    <property type="entry name" value="KPA_reductase"/>
</dbReference>
<dbReference type="InterPro" id="IPR013332">
    <property type="entry name" value="KPR_N"/>
</dbReference>
<feature type="domain" description="Ketopantoate reductase N-terminal" evidence="5">
    <location>
        <begin position="7"/>
        <end position="165"/>
    </location>
</feature>
<evidence type="ECO:0000313" key="8">
    <source>
        <dbReference type="Proteomes" id="UP001056436"/>
    </source>
</evidence>
<comment type="caution">
    <text evidence="7">The sequence shown here is derived from an EMBL/GenBank/DDBJ whole genome shotgun (WGS) entry which is preliminary data.</text>
</comment>
<dbReference type="Pfam" id="PF08546">
    <property type="entry name" value="ApbA_C"/>
    <property type="match status" value="1"/>
</dbReference>
<dbReference type="AlphaFoldDB" id="A0A9P9XNM2"/>
<dbReference type="SUPFAM" id="SSF51735">
    <property type="entry name" value="NAD(P)-binding Rossmann-fold domains"/>
    <property type="match status" value="1"/>
</dbReference>
<dbReference type="GO" id="GO:0008677">
    <property type="term" value="F:2-dehydropantoate 2-reductase activity"/>
    <property type="evidence" value="ECO:0007669"/>
    <property type="project" value="UniProtKB-EC"/>
</dbReference>
<keyword evidence="8" id="KW-1185">Reference proteome</keyword>
<dbReference type="InterPro" id="IPR003710">
    <property type="entry name" value="ApbA"/>
</dbReference>
<proteinExistence type="inferred from homology"/>
<dbReference type="EMBL" id="SDAQ01000010">
    <property type="protein sequence ID" value="KAI3556891.1"/>
    <property type="molecule type" value="Genomic_DNA"/>
</dbReference>
<gene>
    <name evidence="7" type="ORF">CABS02_02898</name>
</gene>
<evidence type="ECO:0000256" key="3">
    <source>
        <dbReference type="ARBA" id="ARBA00023002"/>
    </source>
</evidence>
<dbReference type="EC" id="1.1.1.169" evidence="4"/>
<accession>A0A9P9XNM2</accession>
<dbReference type="Pfam" id="PF02558">
    <property type="entry name" value="ApbA"/>
    <property type="match status" value="1"/>
</dbReference>
<organism evidence="7 8">
    <name type="scientific">Colletotrichum abscissum</name>
    <dbReference type="NCBI Taxonomy" id="1671311"/>
    <lineage>
        <taxon>Eukaryota</taxon>
        <taxon>Fungi</taxon>
        <taxon>Dikarya</taxon>
        <taxon>Ascomycota</taxon>
        <taxon>Pezizomycotina</taxon>
        <taxon>Sordariomycetes</taxon>
        <taxon>Hypocreomycetidae</taxon>
        <taxon>Glomerellales</taxon>
        <taxon>Glomerellaceae</taxon>
        <taxon>Colletotrichum</taxon>
        <taxon>Colletotrichum acutatum species complex</taxon>
    </lineage>
</organism>
<dbReference type="Proteomes" id="UP001056436">
    <property type="component" value="Unassembled WGS sequence"/>
</dbReference>
<evidence type="ECO:0000313" key="7">
    <source>
        <dbReference type="EMBL" id="KAI3556891.1"/>
    </source>
</evidence>
<dbReference type="InterPro" id="IPR051402">
    <property type="entry name" value="KPR-Related"/>
</dbReference>
<comment type="catalytic activity">
    <reaction evidence="4">
        <text>(R)-pantoate + NADP(+) = 2-dehydropantoate + NADPH + H(+)</text>
        <dbReference type="Rhea" id="RHEA:16233"/>
        <dbReference type="ChEBI" id="CHEBI:11561"/>
        <dbReference type="ChEBI" id="CHEBI:15378"/>
        <dbReference type="ChEBI" id="CHEBI:15980"/>
        <dbReference type="ChEBI" id="CHEBI:57783"/>
        <dbReference type="ChEBI" id="CHEBI:58349"/>
        <dbReference type="EC" id="1.1.1.169"/>
    </reaction>
</comment>
<dbReference type="PANTHER" id="PTHR21708">
    <property type="entry name" value="PROBABLE 2-DEHYDROPANTOATE 2-REDUCTASE"/>
    <property type="match status" value="1"/>
</dbReference>
<sequence>MSEAANVLVVGCGAVGTMCAYALHKSKAATVTGVFRSNFEEVQRLGLCIRSVDHGTVLDWKPHHARRLVERNISDAARHGPFDYVLVAMKSLPDIYSIPDLIALAVTPGRTSIVLVQNGIDIEWPFVDAFPENVVLSGVTMIGCELNGREVLHNDPDKLHLAPFPSPGLHRRRQEDACSTFAALYALGGVACEIHEDIVRRRWMKLVWNASFNPVCAITGLDSGAVQAAGYIDTLVRPVMDEVVAIAEAAGYGLQPGIQDEMISFTPEAIGLKPSMQVDAMMDRPMEVEVILGNPLRIAQELKVEAPVLTILCNLLRARQWKYKQRT</sequence>
<evidence type="ECO:0000256" key="4">
    <source>
        <dbReference type="RuleBase" id="RU362068"/>
    </source>
</evidence>
<evidence type="ECO:0000259" key="5">
    <source>
        <dbReference type="Pfam" id="PF02558"/>
    </source>
</evidence>
<comment type="function">
    <text evidence="4">Catalyzes the NADPH-dependent reduction of ketopantoate into pantoic acid.</text>
</comment>
<evidence type="ECO:0000256" key="2">
    <source>
        <dbReference type="ARBA" id="ARBA00022857"/>
    </source>
</evidence>
<comment type="similarity">
    <text evidence="1 4">Belongs to the ketopantoate reductase family.</text>
</comment>
<dbReference type="InterPro" id="IPR013328">
    <property type="entry name" value="6PGD_dom2"/>
</dbReference>
<dbReference type="FunFam" id="1.10.1040.10:FF:000017">
    <property type="entry name" value="2-dehydropantoate 2-reductase"/>
    <property type="match status" value="1"/>
</dbReference>
<dbReference type="OrthoDB" id="3609at2759"/>
<reference evidence="7" key="1">
    <citation type="submission" date="2019-01" db="EMBL/GenBank/DDBJ databases">
        <title>Colletotrichum abscissum LGMF1257.</title>
        <authorList>
            <person name="Baroncelli R."/>
        </authorList>
    </citation>
    <scope>NUCLEOTIDE SEQUENCE</scope>
    <source>
        <strain evidence="7">Ca142</strain>
    </source>
</reference>
<evidence type="ECO:0000256" key="1">
    <source>
        <dbReference type="ARBA" id="ARBA00007870"/>
    </source>
</evidence>
<name>A0A9P9XNM2_9PEZI</name>
<keyword evidence="3 4" id="KW-0560">Oxidoreductase</keyword>
<dbReference type="InterPro" id="IPR008927">
    <property type="entry name" value="6-PGluconate_DH-like_C_sf"/>
</dbReference>
<feature type="domain" description="Ketopantoate reductase C-terminal" evidence="6">
    <location>
        <begin position="197"/>
        <end position="320"/>
    </location>
</feature>
<protein>
    <recommendedName>
        <fullName evidence="4">2-dehydropantoate 2-reductase</fullName>
        <ecNumber evidence="4">1.1.1.169</ecNumber>
    </recommendedName>
    <alternativeName>
        <fullName evidence="4">Ketopantoate reductase</fullName>
    </alternativeName>
</protein>
<dbReference type="SUPFAM" id="SSF48179">
    <property type="entry name" value="6-phosphogluconate dehydrogenase C-terminal domain-like"/>
    <property type="match status" value="1"/>
</dbReference>
<dbReference type="GO" id="GO:0005737">
    <property type="term" value="C:cytoplasm"/>
    <property type="evidence" value="ECO:0007669"/>
    <property type="project" value="TreeGrafter"/>
</dbReference>
<dbReference type="Gene3D" id="3.40.50.720">
    <property type="entry name" value="NAD(P)-binding Rossmann-like Domain"/>
    <property type="match status" value="1"/>
</dbReference>
<dbReference type="NCBIfam" id="TIGR00745">
    <property type="entry name" value="apbA_panE"/>
    <property type="match status" value="1"/>
</dbReference>
<evidence type="ECO:0000259" key="6">
    <source>
        <dbReference type="Pfam" id="PF08546"/>
    </source>
</evidence>